<protein>
    <submittedName>
        <fullName evidence="2">Helix-turn-helix transcriptional regulator</fullName>
    </submittedName>
</protein>
<dbReference type="InterPro" id="IPR043917">
    <property type="entry name" value="DUF5753"/>
</dbReference>
<dbReference type="CDD" id="cd00093">
    <property type="entry name" value="HTH_XRE"/>
    <property type="match status" value="1"/>
</dbReference>
<reference evidence="2 3" key="1">
    <citation type="submission" date="2021-02" db="EMBL/GenBank/DDBJ databases">
        <title>Actinophytocola xerophila sp. nov., isolated from soil of cotton cropping field.</title>
        <authorList>
            <person name="Huang R."/>
            <person name="Chen X."/>
            <person name="Ge X."/>
            <person name="Liu W."/>
        </authorList>
    </citation>
    <scope>NUCLEOTIDE SEQUENCE [LARGE SCALE GENOMIC DNA]</scope>
    <source>
        <strain evidence="2 3">S1-96</strain>
    </source>
</reference>
<feature type="domain" description="HTH cro/C1-type" evidence="1">
    <location>
        <begin position="14"/>
        <end position="68"/>
    </location>
</feature>
<accession>A0ABT2JKG0</accession>
<dbReference type="Pfam" id="PF13560">
    <property type="entry name" value="HTH_31"/>
    <property type="match status" value="1"/>
</dbReference>
<sequence length="301" mass="33575">MARTPKALALGAALRQAREEKKLLLRQLGKAIDRDIGVLSRWETGDRTPKPEQVAQVLTTLGVNGERYEEIMTLAYGTAESQWSATTLPEQRQQMTAYLDWEQNASRIVEVAPLLVPGLLQTSDYIKAIMTAGGVPTSEIATRVATRIGRRDVLTKRNPADILVLLGRGALNQEIGGRQVMIEQLRHLLEMAARPNVDLRIVPDHRGWHPGLEGAFTLIESSDAATGRRVLARSATIAFVETRRSILMLHEDRDVRAYRRSIEQIMPLVLSADASARLVDDLRKRMEETCDNRARVAEVEA</sequence>
<evidence type="ECO:0000313" key="2">
    <source>
        <dbReference type="EMBL" id="MCT2588243.1"/>
    </source>
</evidence>
<dbReference type="Proteomes" id="UP001156441">
    <property type="component" value="Unassembled WGS sequence"/>
</dbReference>
<dbReference type="PROSITE" id="PS50943">
    <property type="entry name" value="HTH_CROC1"/>
    <property type="match status" value="1"/>
</dbReference>
<proteinExistence type="predicted"/>
<dbReference type="SMART" id="SM00530">
    <property type="entry name" value="HTH_XRE"/>
    <property type="match status" value="1"/>
</dbReference>
<name>A0ABT2JKG0_9PSEU</name>
<dbReference type="EMBL" id="JAFFZE010000035">
    <property type="protein sequence ID" value="MCT2588243.1"/>
    <property type="molecule type" value="Genomic_DNA"/>
</dbReference>
<dbReference type="Pfam" id="PF19054">
    <property type="entry name" value="DUF5753"/>
    <property type="match status" value="1"/>
</dbReference>
<dbReference type="Gene3D" id="1.10.260.40">
    <property type="entry name" value="lambda repressor-like DNA-binding domains"/>
    <property type="match status" value="1"/>
</dbReference>
<dbReference type="RefSeq" id="WP_260196203.1">
    <property type="nucleotide sequence ID" value="NZ_JAFFZE010000035.1"/>
</dbReference>
<comment type="caution">
    <text evidence="2">The sequence shown here is derived from an EMBL/GenBank/DDBJ whole genome shotgun (WGS) entry which is preliminary data.</text>
</comment>
<keyword evidence="3" id="KW-1185">Reference proteome</keyword>
<dbReference type="SUPFAM" id="SSF47413">
    <property type="entry name" value="lambda repressor-like DNA-binding domains"/>
    <property type="match status" value="1"/>
</dbReference>
<dbReference type="InterPro" id="IPR010982">
    <property type="entry name" value="Lambda_DNA-bd_dom_sf"/>
</dbReference>
<gene>
    <name evidence="2" type="ORF">JT362_34550</name>
</gene>
<evidence type="ECO:0000259" key="1">
    <source>
        <dbReference type="PROSITE" id="PS50943"/>
    </source>
</evidence>
<dbReference type="InterPro" id="IPR001387">
    <property type="entry name" value="Cro/C1-type_HTH"/>
</dbReference>
<organism evidence="2 3">
    <name type="scientific">Actinophytocola gossypii</name>
    <dbReference type="NCBI Taxonomy" id="2812003"/>
    <lineage>
        <taxon>Bacteria</taxon>
        <taxon>Bacillati</taxon>
        <taxon>Actinomycetota</taxon>
        <taxon>Actinomycetes</taxon>
        <taxon>Pseudonocardiales</taxon>
        <taxon>Pseudonocardiaceae</taxon>
    </lineage>
</organism>
<evidence type="ECO:0000313" key="3">
    <source>
        <dbReference type="Proteomes" id="UP001156441"/>
    </source>
</evidence>